<sequence length="436" mass="51232">MGKYDFDLELYDANPLNWIASRVTKGTRVLEFGPANGRLTRYLKEEKECLVDIVEIDQESGEEAAEYANNALLGKEKGDIEKYYWLELNEKYDFVIFADVLEHLLNPWEVLKRCKKVIKPDGKILTSVPNAAHNSIIIDLFNDRFNYNPTGLLDNTHLRFFTEESFKNMVQKDGWAIVEERASIIRVGETEIKNTYQDVPKEVFKALICRPHGNVYQYMFALSLSTEYLQGNFERIVSLDSTSYYQMEVQYDRNGVFTYEKSISCQIDPSRRSIEVDFEILKNSKKTLIYPLNCNCVLEIIKIEVCNELGEWNECSYTHNGVAVGNKLYFVKDIPEIRFDHTDCDTRLHISMNVIKYDFDDESYVELMNTLLYEQGHIRQVCEDYEKVVQQKEEELRQKEVELQQKEEELQQHRKSLQQYSANRRGFFINRGKKEI</sequence>
<accession>A0A923RRP4</accession>
<dbReference type="PANTHER" id="PTHR43861">
    <property type="entry name" value="TRANS-ACONITATE 2-METHYLTRANSFERASE-RELATED"/>
    <property type="match status" value="1"/>
</dbReference>
<feature type="coiled-coil region" evidence="1">
    <location>
        <begin position="382"/>
        <end position="423"/>
    </location>
</feature>
<proteinExistence type="predicted"/>
<dbReference type="InterPro" id="IPR029063">
    <property type="entry name" value="SAM-dependent_MTases_sf"/>
</dbReference>
<comment type="caution">
    <text evidence="2">The sequence shown here is derived from an EMBL/GenBank/DDBJ whole genome shotgun (WGS) entry which is preliminary data.</text>
</comment>
<dbReference type="RefSeq" id="WP_186865856.1">
    <property type="nucleotide sequence ID" value="NZ_JACOPH010000001.1"/>
</dbReference>
<gene>
    <name evidence="2" type="ORF">H8S17_01045</name>
</gene>
<organism evidence="2 3">
    <name type="scientific">Roseburia zhanii</name>
    <dbReference type="NCBI Taxonomy" id="2763064"/>
    <lineage>
        <taxon>Bacteria</taxon>
        <taxon>Bacillati</taxon>
        <taxon>Bacillota</taxon>
        <taxon>Clostridia</taxon>
        <taxon>Lachnospirales</taxon>
        <taxon>Lachnospiraceae</taxon>
        <taxon>Roseburia</taxon>
    </lineage>
</organism>
<keyword evidence="2" id="KW-0808">Transferase</keyword>
<dbReference type="SUPFAM" id="SSF53335">
    <property type="entry name" value="S-adenosyl-L-methionine-dependent methyltransferases"/>
    <property type="match status" value="1"/>
</dbReference>
<dbReference type="GO" id="GO:0032259">
    <property type="term" value="P:methylation"/>
    <property type="evidence" value="ECO:0007669"/>
    <property type="project" value="UniProtKB-KW"/>
</dbReference>
<protein>
    <submittedName>
        <fullName evidence="2">Methyltransferase domain-containing protein</fullName>
    </submittedName>
</protein>
<dbReference type="Proteomes" id="UP000606720">
    <property type="component" value="Unassembled WGS sequence"/>
</dbReference>
<dbReference type="Gene3D" id="3.40.50.150">
    <property type="entry name" value="Vaccinia Virus protein VP39"/>
    <property type="match status" value="1"/>
</dbReference>
<name>A0A923RRP4_9FIRM</name>
<dbReference type="GO" id="GO:0008168">
    <property type="term" value="F:methyltransferase activity"/>
    <property type="evidence" value="ECO:0007669"/>
    <property type="project" value="UniProtKB-KW"/>
</dbReference>
<evidence type="ECO:0000313" key="3">
    <source>
        <dbReference type="Proteomes" id="UP000606720"/>
    </source>
</evidence>
<dbReference type="AlphaFoldDB" id="A0A923RRP4"/>
<keyword evidence="1" id="KW-0175">Coiled coil</keyword>
<evidence type="ECO:0000256" key="1">
    <source>
        <dbReference type="SAM" id="Coils"/>
    </source>
</evidence>
<dbReference type="EMBL" id="JACOPH010000001">
    <property type="protein sequence ID" value="MBC5712806.1"/>
    <property type="molecule type" value="Genomic_DNA"/>
</dbReference>
<dbReference type="CDD" id="cd02440">
    <property type="entry name" value="AdoMet_MTases"/>
    <property type="match status" value="1"/>
</dbReference>
<keyword evidence="3" id="KW-1185">Reference proteome</keyword>
<evidence type="ECO:0000313" key="2">
    <source>
        <dbReference type="EMBL" id="MBC5712806.1"/>
    </source>
</evidence>
<dbReference type="Pfam" id="PF13489">
    <property type="entry name" value="Methyltransf_23"/>
    <property type="match status" value="1"/>
</dbReference>
<keyword evidence="2" id="KW-0489">Methyltransferase</keyword>
<reference evidence="2" key="1">
    <citation type="submission" date="2020-08" db="EMBL/GenBank/DDBJ databases">
        <title>Genome public.</title>
        <authorList>
            <person name="Liu C."/>
            <person name="Sun Q."/>
        </authorList>
    </citation>
    <scope>NUCLEOTIDE SEQUENCE</scope>
    <source>
        <strain evidence="2">BX1005</strain>
    </source>
</reference>